<dbReference type="STRING" id="36166.T1GSK3"/>
<evidence type="ECO:0000313" key="1">
    <source>
        <dbReference type="EnsemblMetazoa" id="MESCA006663-PA"/>
    </source>
</evidence>
<name>T1GSK3_MEGSC</name>
<proteinExistence type="predicted"/>
<organism evidence="1 2">
    <name type="scientific">Megaselia scalaris</name>
    <name type="common">Humpbacked fly</name>
    <name type="synonym">Phora scalaris</name>
    <dbReference type="NCBI Taxonomy" id="36166"/>
    <lineage>
        <taxon>Eukaryota</taxon>
        <taxon>Metazoa</taxon>
        <taxon>Ecdysozoa</taxon>
        <taxon>Arthropoda</taxon>
        <taxon>Hexapoda</taxon>
        <taxon>Insecta</taxon>
        <taxon>Pterygota</taxon>
        <taxon>Neoptera</taxon>
        <taxon>Endopterygota</taxon>
        <taxon>Diptera</taxon>
        <taxon>Brachycera</taxon>
        <taxon>Muscomorpha</taxon>
        <taxon>Platypezoidea</taxon>
        <taxon>Phoridae</taxon>
        <taxon>Megaseliini</taxon>
        <taxon>Megaselia</taxon>
    </lineage>
</organism>
<reference evidence="2" key="1">
    <citation type="submission" date="2013-02" db="EMBL/GenBank/DDBJ databases">
        <authorList>
            <person name="Hughes D."/>
        </authorList>
    </citation>
    <scope>NUCLEOTIDE SEQUENCE</scope>
    <source>
        <strain>Durham</strain>
        <strain evidence="2">NC isolate 2 -- Noor lab</strain>
    </source>
</reference>
<evidence type="ECO:0000313" key="2">
    <source>
        <dbReference type="Proteomes" id="UP000015102"/>
    </source>
</evidence>
<sequence length="248" mass="29073">MLKNGTYHDFGIERPCKFNELENFHVIVNIIVDIMHDLILGVLRYDLNIIFKHFMSIIDLDEVNARIKKWNFGNKETIRISPIKINNINSRSGIQCLSSTEFGTNELLTLDLLIKEHNSFYKDYAQMNITPKFHFLLHCEDVNIKNKKRTLTFVTTEGTYLTANKQTYIFTDFILNFNPDCLNNFTSNVKQKKISLEKTVLESIKLFLRNENITYSKLTYAEKVMFKGTYFGADEFLIINENSWNSYS</sequence>
<dbReference type="EnsemblMetazoa" id="MESCA006663-RA">
    <property type="protein sequence ID" value="MESCA006663-PA"/>
    <property type="gene ID" value="MESCA006663"/>
</dbReference>
<dbReference type="EMBL" id="CAQQ02392148">
    <property type="status" value="NOT_ANNOTATED_CDS"/>
    <property type="molecule type" value="Genomic_DNA"/>
</dbReference>
<dbReference type="Proteomes" id="UP000015102">
    <property type="component" value="Unassembled WGS sequence"/>
</dbReference>
<accession>T1GSK3</accession>
<dbReference type="AlphaFoldDB" id="T1GSK3"/>
<reference evidence="1" key="2">
    <citation type="submission" date="2015-06" db="UniProtKB">
        <authorList>
            <consortium name="EnsemblMetazoa"/>
        </authorList>
    </citation>
    <scope>IDENTIFICATION</scope>
</reference>
<protein>
    <submittedName>
        <fullName evidence="1">Uncharacterized protein</fullName>
    </submittedName>
</protein>
<dbReference type="HOGENOM" id="CLU_1121193_0_0_1"/>
<keyword evidence="2" id="KW-1185">Reference proteome</keyword>